<evidence type="ECO:0000256" key="5">
    <source>
        <dbReference type="PIRSR" id="PIRSR600760-2"/>
    </source>
</evidence>
<evidence type="ECO:0000256" key="2">
    <source>
        <dbReference type="ARBA" id="ARBA00022723"/>
    </source>
</evidence>
<dbReference type="PRINTS" id="PR00377">
    <property type="entry name" value="IMPHPHTASES"/>
</dbReference>
<dbReference type="GO" id="GO:0046872">
    <property type="term" value="F:metal ion binding"/>
    <property type="evidence" value="ECO:0007669"/>
    <property type="project" value="UniProtKB-KW"/>
</dbReference>
<accession>A0A1I5CEZ8</accession>
<evidence type="ECO:0000313" key="6">
    <source>
        <dbReference type="EMBL" id="SFN85568.1"/>
    </source>
</evidence>
<reference evidence="6 7" key="1">
    <citation type="submission" date="2016-10" db="EMBL/GenBank/DDBJ databases">
        <authorList>
            <person name="de Groot N.N."/>
        </authorList>
    </citation>
    <scope>NUCLEOTIDE SEQUENCE [LARGE SCALE GENOMIC DNA]</scope>
    <source>
        <strain evidence="6 7">CGMCC 1.9157</strain>
    </source>
</reference>
<organism evidence="6 7">
    <name type="scientific">Cohaesibacter marisflavi</name>
    <dbReference type="NCBI Taxonomy" id="655353"/>
    <lineage>
        <taxon>Bacteria</taxon>
        <taxon>Pseudomonadati</taxon>
        <taxon>Pseudomonadota</taxon>
        <taxon>Alphaproteobacteria</taxon>
        <taxon>Hyphomicrobiales</taxon>
        <taxon>Cohaesibacteraceae</taxon>
    </lineage>
</organism>
<comment type="similarity">
    <text evidence="1">Belongs to the inositol monophosphatase superfamily.</text>
</comment>
<dbReference type="EMBL" id="FOVR01000002">
    <property type="protein sequence ID" value="SFN85568.1"/>
    <property type="molecule type" value="Genomic_DNA"/>
</dbReference>
<evidence type="ECO:0000256" key="4">
    <source>
        <dbReference type="ARBA" id="ARBA00022842"/>
    </source>
</evidence>
<keyword evidence="7" id="KW-1185">Reference proteome</keyword>
<dbReference type="GO" id="GO:0008934">
    <property type="term" value="F:inositol monophosphate 1-phosphatase activity"/>
    <property type="evidence" value="ECO:0007669"/>
    <property type="project" value="TreeGrafter"/>
</dbReference>
<keyword evidence="4 5" id="KW-0460">Magnesium</keyword>
<name>A0A1I5CEZ8_9HYPH</name>
<dbReference type="Gene3D" id="3.30.540.10">
    <property type="entry name" value="Fructose-1,6-Bisphosphatase, subunit A, domain 1"/>
    <property type="match status" value="1"/>
</dbReference>
<dbReference type="PROSITE" id="PS00629">
    <property type="entry name" value="IMP_1"/>
    <property type="match status" value="1"/>
</dbReference>
<dbReference type="GO" id="GO:0007165">
    <property type="term" value="P:signal transduction"/>
    <property type="evidence" value="ECO:0007669"/>
    <property type="project" value="TreeGrafter"/>
</dbReference>
<feature type="binding site" evidence="5">
    <location>
        <position position="72"/>
    </location>
    <ligand>
        <name>Mg(2+)</name>
        <dbReference type="ChEBI" id="CHEBI:18420"/>
        <label>1</label>
        <note>catalytic</note>
    </ligand>
</feature>
<dbReference type="GO" id="GO:0006020">
    <property type="term" value="P:inositol metabolic process"/>
    <property type="evidence" value="ECO:0007669"/>
    <property type="project" value="TreeGrafter"/>
</dbReference>
<dbReference type="RefSeq" id="WP_210186657.1">
    <property type="nucleotide sequence ID" value="NZ_FOVR01000002.1"/>
</dbReference>
<dbReference type="InterPro" id="IPR020583">
    <property type="entry name" value="Inositol_monoP_metal-BS"/>
</dbReference>
<evidence type="ECO:0000256" key="1">
    <source>
        <dbReference type="ARBA" id="ARBA00009759"/>
    </source>
</evidence>
<dbReference type="InterPro" id="IPR000760">
    <property type="entry name" value="Inositol_monophosphatase-like"/>
</dbReference>
<dbReference type="PANTHER" id="PTHR20854">
    <property type="entry name" value="INOSITOL MONOPHOSPHATASE"/>
    <property type="match status" value="1"/>
</dbReference>
<gene>
    <name evidence="6" type="ORF">SAMN04488056_102214</name>
</gene>
<dbReference type="STRING" id="655353.SAMN04488056_102214"/>
<dbReference type="Proteomes" id="UP000199236">
    <property type="component" value="Unassembled WGS sequence"/>
</dbReference>
<evidence type="ECO:0000256" key="3">
    <source>
        <dbReference type="ARBA" id="ARBA00022801"/>
    </source>
</evidence>
<feature type="binding site" evidence="5">
    <location>
        <position position="95"/>
    </location>
    <ligand>
        <name>Mg(2+)</name>
        <dbReference type="ChEBI" id="CHEBI:18420"/>
        <label>1</label>
        <note>catalytic</note>
    </ligand>
</feature>
<feature type="binding site" evidence="5">
    <location>
        <position position="225"/>
    </location>
    <ligand>
        <name>Mg(2+)</name>
        <dbReference type="ChEBI" id="CHEBI:18420"/>
        <label>1</label>
        <note>catalytic</note>
    </ligand>
</feature>
<sequence>MKLDPSRQQALINLVRQAAESEIMPRFRHLSPESVRIKTRHDDLVTDADVASEAKISKGALEILPEALIIGEEAVAADPSILDKMSDADWAVIIDPVDGTWNFANGLTQFGVILAVTYKGETCFGLLYDPVMDDWIMASRGEGAWFCRPDGKPIRLETSAPKSYGELEGMLPLFIFPQNQRERLAAQMAAQFGRLDCLKCSCHEYRMLAQGRADFILSPKKNPWDHAAGVLITQEAGGDAVCLDGRPYKPTDHTGSFIVAHNKQSLEALRKELAWLDAE</sequence>
<dbReference type="SUPFAM" id="SSF56655">
    <property type="entry name" value="Carbohydrate phosphatase"/>
    <property type="match status" value="1"/>
</dbReference>
<comment type="cofactor">
    <cofactor evidence="5">
        <name>Mg(2+)</name>
        <dbReference type="ChEBI" id="CHEBI:18420"/>
    </cofactor>
</comment>
<keyword evidence="2 5" id="KW-0479">Metal-binding</keyword>
<protein>
    <submittedName>
        <fullName evidence="6">Fructose-1,6-bisphosphatase</fullName>
    </submittedName>
</protein>
<proteinExistence type="inferred from homology"/>
<keyword evidence="3" id="KW-0378">Hydrolase</keyword>
<dbReference type="PANTHER" id="PTHR20854:SF4">
    <property type="entry name" value="INOSITOL-1-MONOPHOSPHATASE-RELATED"/>
    <property type="match status" value="1"/>
</dbReference>
<dbReference type="Pfam" id="PF00459">
    <property type="entry name" value="Inositol_P"/>
    <property type="match status" value="1"/>
</dbReference>
<dbReference type="Gene3D" id="3.40.190.80">
    <property type="match status" value="1"/>
</dbReference>
<feature type="binding site" evidence="5">
    <location>
        <position position="98"/>
    </location>
    <ligand>
        <name>Mg(2+)</name>
        <dbReference type="ChEBI" id="CHEBI:18420"/>
        <label>1</label>
        <note>catalytic</note>
    </ligand>
</feature>
<dbReference type="AlphaFoldDB" id="A0A1I5CEZ8"/>
<evidence type="ECO:0000313" key="7">
    <source>
        <dbReference type="Proteomes" id="UP000199236"/>
    </source>
</evidence>